<evidence type="ECO:0000256" key="7">
    <source>
        <dbReference type="RuleBase" id="RU362044"/>
    </source>
</evidence>
<gene>
    <name evidence="8" type="ORF">FXF47_06120</name>
</gene>
<feature type="transmembrane region" description="Helical" evidence="7">
    <location>
        <begin position="190"/>
        <end position="211"/>
    </location>
</feature>
<keyword evidence="5 7" id="KW-1133">Transmembrane helix</keyword>
<evidence type="ECO:0000256" key="1">
    <source>
        <dbReference type="ARBA" id="ARBA00004141"/>
    </source>
</evidence>
<organism evidence="8 9">
    <name type="scientific">Candidatus Mcinerneyibacterium aminivorans</name>
    <dbReference type="NCBI Taxonomy" id="2703815"/>
    <lineage>
        <taxon>Bacteria</taxon>
        <taxon>Candidatus Macinerneyibacteriota</taxon>
        <taxon>Candidatus Mcinerneyibacteria</taxon>
        <taxon>Candidatus Mcinerneyibacteriales</taxon>
        <taxon>Candidatus Mcinerneyibacteriaceae</taxon>
        <taxon>Candidatus Mcinerneyibacterium</taxon>
    </lineage>
</organism>
<evidence type="ECO:0000256" key="3">
    <source>
        <dbReference type="ARBA" id="ARBA00022448"/>
    </source>
</evidence>
<sequence>MKMEKINRYFHNIGNFAIFARKAYKSVFPWPKFKNIFKDLYEMSIKSFPIVALTSSFMGLIMTYQLIYELRKYGLEVNVGGIVGVAVTRELGPVFAALILAGRLSSAIAAEIGSMKISEQIDALKLMSVDPLNYLVAPRLIAAILMVPLLTVFADAIAIFSGFLVSYNILDMSLLRYIDKIQFHVVTMDILSGLIKSLFFSQVIVMVGAFFGYTTEGGAEGVGKSTTNAVVYASVLILLVDYFLTALFFG</sequence>
<dbReference type="PANTHER" id="PTHR30188:SF4">
    <property type="entry name" value="PROTEIN TRIGALACTOSYLDIACYLGLYCEROL 1, CHLOROPLASTIC"/>
    <property type="match status" value="1"/>
</dbReference>
<accession>A0A5D0MB84</accession>
<dbReference type="GO" id="GO:0043190">
    <property type="term" value="C:ATP-binding cassette (ABC) transporter complex"/>
    <property type="evidence" value="ECO:0007669"/>
    <property type="project" value="InterPro"/>
</dbReference>
<reference evidence="8" key="1">
    <citation type="submission" date="2019-08" db="EMBL/GenBank/DDBJ databases">
        <title>Genomic characterization of a novel candidate phylum (ARYD3) from a high temperature, high salinity tertiary oil reservoir in north central Oklahoma, USA.</title>
        <authorList>
            <person name="Youssef N.H."/>
            <person name="Yadav A."/>
            <person name="Elshahed M.S."/>
        </authorList>
    </citation>
    <scope>NUCLEOTIDE SEQUENCE [LARGE SCALE GENOMIC DNA]</scope>
    <source>
        <strain evidence="8">ARYD3</strain>
    </source>
</reference>
<keyword evidence="4 7" id="KW-0812">Transmembrane</keyword>
<dbReference type="AlphaFoldDB" id="A0A5D0MB84"/>
<feature type="transmembrane region" description="Helical" evidence="7">
    <location>
        <begin position="48"/>
        <end position="67"/>
    </location>
</feature>
<comment type="similarity">
    <text evidence="2 7">Belongs to the MlaE permease family.</text>
</comment>
<feature type="transmembrane region" description="Helical" evidence="7">
    <location>
        <begin position="231"/>
        <end position="249"/>
    </location>
</feature>
<proteinExistence type="inferred from homology"/>
<name>A0A5D0MB84_9BACT</name>
<dbReference type="Pfam" id="PF02405">
    <property type="entry name" value="MlaE"/>
    <property type="match status" value="1"/>
</dbReference>
<feature type="transmembrane region" description="Helical" evidence="7">
    <location>
        <begin position="140"/>
        <end position="170"/>
    </location>
</feature>
<dbReference type="Proteomes" id="UP000324143">
    <property type="component" value="Unassembled WGS sequence"/>
</dbReference>
<evidence type="ECO:0000256" key="6">
    <source>
        <dbReference type="ARBA" id="ARBA00023136"/>
    </source>
</evidence>
<dbReference type="EMBL" id="VSIX01000058">
    <property type="protein sequence ID" value="TYB30997.1"/>
    <property type="molecule type" value="Genomic_DNA"/>
</dbReference>
<evidence type="ECO:0000256" key="5">
    <source>
        <dbReference type="ARBA" id="ARBA00022989"/>
    </source>
</evidence>
<comment type="subcellular location">
    <subcellularLocation>
        <location evidence="1">Membrane</location>
        <topology evidence="1">Multi-pass membrane protein</topology>
    </subcellularLocation>
</comment>
<evidence type="ECO:0000313" key="8">
    <source>
        <dbReference type="EMBL" id="TYB30997.1"/>
    </source>
</evidence>
<keyword evidence="6 7" id="KW-0472">Membrane</keyword>
<keyword evidence="9" id="KW-1185">Reference proteome</keyword>
<dbReference type="InterPro" id="IPR003453">
    <property type="entry name" value="ABC_MlaE_roteobac"/>
</dbReference>
<dbReference type="InterPro" id="IPR030802">
    <property type="entry name" value="Permease_MalE"/>
</dbReference>
<comment type="caution">
    <text evidence="7">Lacks conserved residue(s) required for the propagation of feature annotation.</text>
</comment>
<dbReference type="PANTHER" id="PTHR30188">
    <property type="entry name" value="ABC TRANSPORTER PERMEASE PROTEIN-RELATED"/>
    <property type="match status" value="1"/>
</dbReference>
<evidence type="ECO:0000256" key="4">
    <source>
        <dbReference type="ARBA" id="ARBA00022692"/>
    </source>
</evidence>
<dbReference type="GO" id="GO:0005548">
    <property type="term" value="F:phospholipid transporter activity"/>
    <property type="evidence" value="ECO:0007669"/>
    <property type="project" value="TreeGrafter"/>
</dbReference>
<keyword evidence="3" id="KW-0813">Transport</keyword>
<dbReference type="NCBIfam" id="TIGR00056">
    <property type="entry name" value="MlaE family lipid ABC transporter permease subunit"/>
    <property type="match status" value="1"/>
</dbReference>
<evidence type="ECO:0000256" key="2">
    <source>
        <dbReference type="ARBA" id="ARBA00007556"/>
    </source>
</evidence>
<comment type="caution">
    <text evidence="8">The sequence shown here is derived from an EMBL/GenBank/DDBJ whole genome shotgun (WGS) entry which is preliminary data.</text>
</comment>
<protein>
    <submittedName>
        <fullName evidence="8">ABC transporter permease</fullName>
    </submittedName>
</protein>
<evidence type="ECO:0000313" key="9">
    <source>
        <dbReference type="Proteomes" id="UP000324143"/>
    </source>
</evidence>